<dbReference type="STRING" id="1798704.A3J93_00055"/>
<dbReference type="InterPro" id="IPR023214">
    <property type="entry name" value="HAD_sf"/>
</dbReference>
<dbReference type="InterPro" id="IPR036412">
    <property type="entry name" value="HAD-like_sf"/>
</dbReference>
<reference evidence="1 2" key="1">
    <citation type="journal article" date="2016" name="Nat. Commun.">
        <title>Thousands of microbial genomes shed light on interconnected biogeochemical processes in an aquifer system.</title>
        <authorList>
            <person name="Anantharaman K."/>
            <person name="Brown C.T."/>
            <person name="Hug L.A."/>
            <person name="Sharon I."/>
            <person name="Castelle C.J."/>
            <person name="Probst A.J."/>
            <person name="Thomas B.C."/>
            <person name="Singh A."/>
            <person name="Wilkins M.J."/>
            <person name="Karaoz U."/>
            <person name="Brodie E.L."/>
            <person name="Williams K.H."/>
            <person name="Hubbard S.S."/>
            <person name="Banfield J.F."/>
        </authorList>
    </citation>
    <scope>NUCLEOTIDE SEQUENCE [LARGE SCALE GENOMIC DNA]</scope>
</reference>
<organism evidence="1 2">
    <name type="scientific">Candidatus Magasanikbacteria bacterium RIFOXYC2_FULL_42_28</name>
    <dbReference type="NCBI Taxonomy" id="1798704"/>
    <lineage>
        <taxon>Bacteria</taxon>
        <taxon>Candidatus Magasanikiibacteriota</taxon>
    </lineage>
</organism>
<name>A0A1F6NWV7_9BACT</name>
<evidence type="ECO:0008006" key="3">
    <source>
        <dbReference type="Google" id="ProtNLM"/>
    </source>
</evidence>
<evidence type="ECO:0000313" key="2">
    <source>
        <dbReference type="Proteomes" id="UP000177907"/>
    </source>
</evidence>
<dbReference type="EMBL" id="MFQZ01000005">
    <property type="protein sequence ID" value="OGH88124.1"/>
    <property type="molecule type" value="Genomic_DNA"/>
</dbReference>
<sequence length="129" mass="15007">MKTILVDAINAFVIEGEGVFNEMYKMLEQYPNRKIILTGANDEQMVMFGLDKMPYEVFTLKHNPEKADPKYFETMLKHFNLEVKDVVYFEHNLDAVMSAQSVGIDTFHYDQNTKDVQALKKFIDESLSK</sequence>
<accession>A0A1F6NWV7</accession>
<dbReference type="AlphaFoldDB" id="A0A1F6NWV7"/>
<evidence type="ECO:0000313" key="1">
    <source>
        <dbReference type="EMBL" id="OGH88124.1"/>
    </source>
</evidence>
<dbReference type="SUPFAM" id="SSF56784">
    <property type="entry name" value="HAD-like"/>
    <property type="match status" value="1"/>
</dbReference>
<comment type="caution">
    <text evidence="1">The sequence shown here is derived from an EMBL/GenBank/DDBJ whole genome shotgun (WGS) entry which is preliminary data.</text>
</comment>
<proteinExistence type="predicted"/>
<dbReference type="Proteomes" id="UP000177907">
    <property type="component" value="Unassembled WGS sequence"/>
</dbReference>
<gene>
    <name evidence="1" type="ORF">A3J93_00055</name>
</gene>
<dbReference type="Gene3D" id="3.40.50.1000">
    <property type="entry name" value="HAD superfamily/HAD-like"/>
    <property type="match status" value="1"/>
</dbReference>
<protein>
    <recommendedName>
        <fullName evidence="3">Haloacid dehalogenase</fullName>
    </recommendedName>
</protein>